<sequence length="56" mass="5532">MSPRPRMMDAPEGIIAAVGAALGSGVVGEAATPAGFTHAVASIRACAGWPASRLAR</sequence>
<proteinExistence type="predicted"/>
<evidence type="ECO:0000313" key="2">
    <source>
        <dbReference type="Proteomes" id="UP001597183"/>
    </source>
</evidence>
<name>A0ABW4AWF9_9ACTN</name>
<evidence type="ECO:0000313" key="1">
    <source>
        <dbReference type="EMBL" id="MFD1373917.1"/>
    </source>
</evidence>
<reference evidence="2" key="1">
    <citation type="journal article" date="2019" name="Int. J. Syst. Evol. Microbiol.">
        <title>The Global Catalogue of Microorganisms (GCM) 10K type strain sequencing project: providing services to taxonomists for standard genome sequencing and annotation.</title>
        <authorList>
            <consortium name="The Broad Institute Genomics Platform"/>
            <consortium name="The Broad Institute Genome Sequencing Center for Infectious Disease"/>
            <person name="Wu L."/>
            <person name="Ma J."/>
        </authorList>
    </citation>
    <scope>NUCLEOTIDE SEQUENCE [LARGE SCALE GENOMIC DNA]</scope>
    <source>
        <strain evidence="2">CCM 7526</strain>
    </source>
</reference>
<dbReference type="Proteomes" id="UP001597183">
    <property type="component" value="Unassembled WGS sequence"/>
</dbReference>
<accession>A0ABW4AWF9</accession>
<organism evidence="1 2">
    <name type="scientific">Actinoplanes sichuanensis</name>
    <dbReference type="NCBI Taxonomy" id="512349"/>
    <lineage>
        <taxon>Bacteria</taxon>
        <taxon>Bacillati</taxon>
        <taxon>Actinomycetota</taxon>
        <taxon>Actinomycetes</taxon>
        <taxon>Micromonosporales</taxon>
        <taxon>Micromonosporaceae</taxon>
        <taxon>Actinoplanes</taxon>
    </lineage>
</organism>
<keyword evidence="2" id="KW-1185">Reference proteome</keyword>
<dbReference type="EMBL" id="JBHTMK010000076">
    <property type="protein sequence ID" value="MFD1373917.1"/>
    <property type="molecule type" value="Genomic_DNA"/>
</dbReference>
<protein>
    <submittedName>
        <fullName evidence="1">Uncharacterized protein</fullName>
    </submittedName>
</protein>
<comment type="caution">
    <text evidence="1">The sequence shown here is derived from an EMBL/GenBank/DDBJ whole genome shotgun (WGS) entry which is preliminary data.</text>
</comment>
<dbReference type="RefSeq" id="WP_317794935.1">
    <property type="nucleotide sequence ID" value="NZ_AP028461.1"/>
</dbReference>
<gene>
    <name evidence="1" type="ORF">ACFQ5G_52050</name>
</gene>